<evidence type="ECO:0000256" key="2">
    <source>
        <dbReference type="SAM" id="Phobius"/>
    </source>
</evidence>
<keyword evidence="2" id="KW-0812">Transmembrane</keyword>
<dbReference type="PANTHER" id="PTHR30487">
    <property type="entry name" value="TYPE 4 PREPILIN-LIKE PROTEINS LEADER PEPTIDE-PROCESSING ENZYME"/>
    <property type="match status" value="1"/>
</dbReference>
<comment type="caution">
    <text evidence="4">The sequence shown here is derived from an EMBL/GenBank/DDBJ whole genome shotgun (WGS) entry which is preliminary data.</text>
</comment>
<keyword evidence="5" id="KW-1185">Reference proteome</keyword>
<dbReference type="Pfam" id="PF01478">
    <property type="entry name" value="Peptidase_A24"/>
    <property type="match status" value="1"/>
</dbReference>
<name>A0ABW3LMW2_9BACI</name>
<keyword evidence="2" id="KW-1133">Transmembrane helix</keyword>
<proteinExistence type="inferred from homology"/>
<evidence type="ECO:0000313" key="4">
    <source>
        <dbReference type="EMBL" id="MFD1039290.1"/>
    </source>
</evidence>
<feature type="transmembrane region" description="Helical" evidence="2">
    <location>
        <begin position="47"/>
        <end position="69"/>
    </location>
</feature>
<dbReference type="EMBL" id="JBHTKJ010000034">
    <property type="protein sequence ID" value="MFD1039290.1"/>
    <property type="molecule type" value="Genomic_DNA"/>
</dbReference>
<evidence type="ECO:0000259" key="3">
    <source>
        <dbReference type="Pfam" id="PF01478"/>
    </source>
</evidence>
<sequence>MANLAVFLILIISTITDLRNRKILNMVTLPAILVALIYHWFTTSLDGFIFSGLGFLVGLGLLFIPFIMGGIGAGDVKLLAAVGAWKGTMFVLYTGVYAAIIGGLISLIILIKRRQFGFTLKSMLFSILYLKGTKGSLQVPSDTKQPVSIPYAIPIALGALLTFLMEANL</sequence>
<comment type="similarity">
    <text evidence="1">Belongs to the peptidase A24 family.</text>
</comment>
<dbReference type="RefSeq" id="WP_390362951.1">
    <property type="nucleotide sequence ID" value="NZ_JBHTKJ010000034.1"/>
</dbReference>
<evidence type="ECO:0000256" key="1">
    <source>
        <dbReference type="ARBA" id="ARBA00005801"/>
    </source>
</evidence>
<accession>A0ABW3LMW2</accession>
<reference evidence="5" key="1">
    <citation type="journal article" date="2019" name="Int. J. Syst. Evol. Microbiol.">
        <title>The Global Catalogue of Microorganisms (GCM) 10K type strain sequencing project: providing services to taxonomists for standard genome sequencing and annotation.</title>
        <authorList>
            <consortium name="The Broad Institute Genomics Platform"/>
            <consortium name="The Broad Institute Genome Sequencing Center for Infectious Disease"/>
            <person name="Wu L."/>
            <person name="Ma J."/>
        </authorList>
    </citation>
    <scope>NUCLEOTIDE SEQUENCE [LARGE SCALE GENOMIC DNA]</scope>
    <source>
        <strain evidence="5">CCUG 56754</strain>
    </source>
</reference>
<protein>
    <submittedName>
        <fullName evidence="4">Prepilin peptidase</fullName>
    </submittedName>
</protein>
<organism evidence="4 5">
    <name type="scientific">Virgibacillus byunsanensis</name>
    <dbReference type="NCBI Taxonomy" id="570945"/>
    <lineage>
        <taxon>Bacteria</taxon>
        <taxon>Bacillati</taxon>
        <taxon>Bacillota</taxon>
        <taxon>Bacilli</taxon>
        <taxon>Bacillales</taxon>
        <taxon>Bacillaceae</taxon>
        <taxon>Virgibacillus</taxon>
    </lineage>
</organism>
<gene>
    <name evidence="4" type="ORF">ACFQ3N_12930</name>
</gene>
<dbReference type="PANTHER" id="PTHR30487:SF0">
    <property type="entry name" value="PREPILIN LEADER PEPTIDASE_N-METHYLTRANSFERASE-RELATED"/>
    <property type="match status" value="1"/>
</dbReference>
<feature type="transmembrane region" description="Helical" evidence="2">
    <location>
        <begin position="90"/>
        <end position="111"/>
    </location>
</feature>
<keyword evidence="2" id="KW-0472">Membrane</keyword>
<dbReference type="Proteomes" id="UP001597040">
    <property type="component" value="Unassembled WGS sequence"/>
</dbReference>
<dbReference type="InterPro" id="IPR050882">
    <property type="entry name" value="Prepilin_peptidase/N-MTase"/>
</dbReference>
<feature type="transmembrane region" description="Helical" evidence="2">
    <location>
        <begin position="23"/>
        <end position="41"/>
    </location>
</feature>
<dbReference type="Gene3D" id="1.20.120.1220">
    <property type="match status" value="1"/>
</dbReference>
<feature type="domain" description="Prepilin type IV endopeptidase peptidase" evidence="3">
    <location>
        <begin position="5"/>
        <end position="106"/>
    </location>
</feature>
<dbReference type="InterPro" id="IPR000045">
    <property type="entry name" value="Prepilin_IV_endopep_pep"/>
</dbReference>
<evidence type="ECO:0000313" key="5">
    <source>
        <dbReference type="Proteomes" id="UP001597040"/>
    </source>
</evidence>